<organism evidence="1 2">
    <name type="scientific">Naganishia friedmannii</name>
    <dbReference type="NCBI Taxonomy" id="89922"/>
    <lineage>
        <taxon>Eukaryota</taxon>
        <taxon>Fungi</taxon>
        <taxon>Dikarya</taxon>
        <taxon>Basidiomycota</taxon>
        <taxon>Agaricomycotina</taxon>
        <taxon>Tremellomycetes</taxon>
        <taxon>Filobasidiales</taxon>
        <taxon>Filobasidiaceae</taxon>
        <taxon>Naganishia</taxon>
    </lineage>
</organism>
<evidence type="ECO:0000313" key="1">
    <source>
        <dbReference type="EMBL" id="KAJ9106122.1"/>
    </source>
</evidence>
<keyword evidence="2" id="KW-1185">Reference proteome</keyword>
<reference evidence="1" key="1">
    <citation type="submission" date="2023-04" db="EMBL/GenBank/DDBJ databases">
        <title>Draft Genome sequencing of Naganishia species isolated from polar environments using Oxford Nanopore Technology.</title>
        <authorList>
            <person name="Leo P."/>
            <person name="Venkateswaran K."/>
        </authorList>
    </citation>
    <scope>NUCLEOTIDE SEQUENCE</scope>
    <source>
        <strain evidence="1">MNA-CCFEE 5423</strain>
    </source>
</reference>
<dbReference type="Proteomes" id="UP001227268">
    <property type="component" value="Unassembled WGS sequence"/>
</dbReference>
<dbReference type="EMBL" id="JASBWT010000003">
    <property type="protein sequence ID" value="KAJ9106122.1"/>
    <property type="molecule type" value="Genomic_DNA"/>
</dbReference>
<protein>
    <submittedName>
        <fullName evidence="1">Uncharacterized protein</fullName>
    </submittedName>
</protein>
<accession>A0ACC2W4W0</accession>
<evidence type="ECO:0000313" key="2">
    <source>
        <dbReference type="Proteomes" id="UP001227268"/>
    </source>
</evidence>
<gene>
    <name evidence="1" type="ORF">QFC21_001264</name>
</gene>
<comment type="caution">
    <text evidence="1">The sequence shown here is derived from an EMBL/GenBank/DDBJ whole genome shotgun (WGS) entry which is preliminary data.</text>
</comment>
<proteinExistence type="predicted"/>
<name>A0ACC2W4W0_9TREE</name>
<sequence length="305" mass="32948">MASTSTLQLCNSQRKLKRSPIDLEVLLKAEPANAAAKEELVETKRLLKDEANAPNPKKSPKDMASFSELSTKKTNATASSLPARDRAQGVKIPIKVVPRFTTRPFISQEPDIETIPSRMNSVGGPSDLSKSARNAHTSTAAVADTPVPADSGSAFSSHKVSRGAKSSFACSSTIAAPSSIGKALVGNEESGRMLSGVKPPSSGLELVDRLQDLAEEGESRWQLLQSITPQKMAALVGGILEPDHLALIYSAMAHRTRTGISREEKDSILSYLRALRSIPRWKMTEALLLPDERKTGEDLWKFCNT</sequence>